<evidence type="ECO:0000259" key="6">
    <source>
        <dbReference type="Pfam" id="PF13360"/>
    </source>
</evidence>
<dbReference type="Gene3D" id="2.140.10.10">
    <property type="entry name" value="Quinoprotein alcohol dehydrogenase-like superfamily"/>
    <property type="match status" value="1"/>
</dbReference>
<dbReference type="InterPro" id="IPR011047">
    <property type="entry name" value="Quinoprotein_ADH-like_sf"/>
</dbReference>
<feature type="transmembrane region" description="Helical" evidence="5">
    <location>
        <begin position="55"/>
        <end position="78"/>
    </location>
</feature>
<name>A0A6L6XP30_9ACTN</name>
<dbReference type="Pfam" id="PF13360">
    <property type="entry name" value="PQQ_2"/>
    <property type="match status" value="2"/>
</dbReference>
<keyword evidence="5" id="KW-0812">Transmembrane</keyword>
<dbReference type="PANTHER" id="PTHR32303">
    <property type="entry name" value="QUINOPROTEIN ALCOHOL DEHYDROGENASE (CYTOCHROME C)"/>
    <property type="match status" value="1"/>
</dbReference>
<feature type="domain" description="Pyrrolo-quinoline quinone repeat" evidence="6">
    <location>
        <begin position="408"/>
        <end position="536"/>
    </location>
</feature>
<dbReference type="SUPFAM" id="SSF50998">
    <property type="entry name" value="Quinoprotein alcohol dehydrogenase-like"/>
    <property type="match status" value="1"/>
</dbReference>
<comment type="similarity">
    <text evidence="2">Belongs to the bacterial PQQ dehydrogenase family.</text>
</comment>
<protein>
    <submittedName>
        <fullName evidence="7">PQQ-binding-like beta-propeller repeat protein</fullName>
    </submittedName>
</protein>
<evidence type="ECO:0000256" key="4">
    <source>
        <dbReference type="SAM" id="MobiDB-lite"/>
    </source>
</evidence>
<dbReference type="Proteomes" id="UP000473525">
    <property type="component" value="Unassembled WGS sequence"/>
</dbReference>
<dbReference type="EMBL" id="WSEK01000004">
    <property type="protein sequence ID" value="MVQ49014.1"/>
    <property type="molecule type" value="Genomic_DNA"/>
</dbReference>
<comment type="cofactor">
    <cofactor evidence="1">
        <name>pyrroloquinoline quinone</name>
        <dbReference type="ChEBI" id="CHEBI:58442"/>
    </cofactor>
</comment>
<evidence type="ECO:0000256" key="3">
    <source>
        <dbReference type="ARBA" id="ARBA00023002"/>
    </source>
</evidence>
<evidence type="ECO:0000313" key="7">
    <source>
        <dbReference type="EMBL" id="MVQ49014.1"/>
    </source>
</evidence>
<evidence type="ECO:0000313" key="8">
    <source>
        <dbReference type="Proteomes" id="UP000473525"/>
    </source>
</evidence>
<evidence type="ECO:0000256" key="1">
    <source>
        <dbReference type="ARBA" id="ARBA00001931"/>
    </source>
</evidence>
<reference evidence="7 8" key="1">
    <citation type="submission" date="2019-12" db="EMBL/GenBank/DDBJ databases">
        <authorList>
            <person name="Huq M.A."/>
        </authorList>
    </citation>
    <scope>NUCLEOTIDE SEQUENCE [LARGE SCALE GENOMIC DNA]</scope>
    <source>
        <strain evidence="7 8">MAH-18</strain>
    </source>
</reference>
<keyword evidence="3" id="KW-0560">Oxidoreductase</keyword>
<keyword evidence="5" id="KW-0472">Membrane</keyword>
<dbReference type="AlphaFoldDB" id="A0A6L6XP30"/>
<dbReference type="SMART" id="SM00564">
    <property type="entry name" value="PQQ"/>
    <property type="match status" value="7"/>
</dbReference>
<dbReference type="InterPro" id="IPR002372">
    <property type="entry name" value="PQQ_rpt_dom"/>
</dbReference>
<evidence type="ECO:0000256" key="2">
    <source>
        <dbReference type="ARBA" id="ARBA00008156"/>
    </source>
</evidence>
<keyword evidence="5" id="KW-1133">Transmembrane helix</keyword>
<dbReference type="GO" id="GO:0016491">
    <property type="term" value="F:oxidoreductase activity"/>
    <property type="evidence" value="ECO:0007669"/>
    <property type="project" value="UniProtKB-KW"/>
</dbReference>
<gene>
    <name evidence="7" type="ORF">GON03_07450</name>
</gene>
<sequence>MRSRPGMSSFGGGPARGCRRSLPGSRPNRELGSRTMFVQGGHPLRAREFPMRWRSLSGAAGALVATGVLFTASAAFAAQGSWPNAGHDLSNSRSADSTIGVGGAPKLAVKWKVPTAGNISATPAVVNGVVYVPDDAGNLYAIDAATHATIWQKNLSADYGAPPGDYSRATPAVSGNTLVFGDQAGKVFSPDGWVYAVDKRNGGLLWKTTIAGGYPIITQSATIVGNTVYIGAASNEELLARFGFPLTFRGFFMALDLTTGAVKWKTYMAPAGYTGAAVWGSSPAVDSKRGTVYIATGNNYSIPDAVTACVAAATSDPQRAACVPADDMFDAIVALDMNTGAVKWSTRALPVDAWNVACGIPVPGYDDPVEGCPTNAGPDYDFAQAPMLWKAGGRELVGAGQKSGIFWALDPDTGAVVWKTQAAPGGLAGGLQWGSATDGVRIYVASANTDRKPWTLLDGTTVNYGGWAALDAATGRVIWNRANPAAATASGAVTVAAGVVYACSGDTAGHMYAMKASDGTQLWDHASGDFCYSGAAAVDGALYWGTGYNLGFELPGQALYAFSVSGK</sequence>
<accession>A0A6L6XP30</accession>
<proteinExistence type="inferred from homology"/>
<feature type="region of interest" description="Disordered" evidence="4">
    <location>
        <begin position="1"/>
        <end position="33"/>
    </location>
</feature>
<feature type="domain" description="Pyrrolo-quinoline quinone repeat" evidence="6">
    <location>
        <begin position="111"/>
        <end position="346"/>
    </location>
</feature>
<dbReference type="PANTHER" id="PTHR32303:SF10">
    <property type="entry name" value="OUTER MEMBRANE PROTEIN ASSEMBLY FACTOR BAMB"/>
    <property type="match status" value="1"/>
</dbReference>
<evidence type="ECO:0000256" key="5">
    <source>
        <dbReference type="SAM" id="Phobius"/>
    </source>
</evidence>
<keyword evidence="8" id="KW-1185">Reference proteome</keyword>
<dbReference type="InterPro" id="IPR018391">
    <property type="entry name" value="PQQ_b-propeller_rpt"/>
</dbReference>
<comment type="caution">
    <text evidence="7">The sequence shown here is derived from an EMBL/GenBank/DDBJ whole genome shotgun (WGS) entry which is preliminary data.</text>
</comment>
<organism evidence="7 8">
    <name type="scientific">Nocardioides agri</name>
    <dbReference type="NCBI Taxonomy" id="2682843"/>
    <lineage>
        <taxon>Bacteria</taxon>
        <taxon>Bacillati</taxon>
        <taxon>Actinomycetota</taxon>
        <taxon>Actinomycetes</taxon>
        <taxon>Propionibacteriales</taxon>
        <taxon>Nocardioidaceae</taxon>
        <taxon>Nocardioides</taxon>
    </lineage>
</organism>